<dbReference type="NCBIfam" id="TIGR00229">
    <property type="entry name" value="sensory_box"/>
    <property type="match status" value="2"/>
</dbReference>
<dbReference type="SMART" id="SM00388">
    <property type="entry name" value="HisKA"/>
    <property type="match status" value="1"/>
</dbReference>
<gene>
    <name evidence="15" type="primary">pleC_4</name>
    <name evidence="15" type="ORF">E5S67_06299</name>
</gene>
<dbReference type="EMBL" id="SRRZ01000241">
    <property type="protein sequence ID" value="NQE38514.1"/>
    <property type="molecule type" value="Genomic_DNA"/>
</dbReference>
<dbReference type="InterPro" id="IPR003661">
    <property type="entry name" value="HisK_dim/P_dom"/>
</dbReference>
<dbReference type="Proteomes" id="UP000702425">
    <property type="component" value="Unassembled WGS sequence"/>
</dbReference>
<dbReference type="CDD" id="cd00130">
    <property type="entry name" value="PAS"/>
    <property type="match status" value="2"/>
</dbReference>
<keyword evidence="11 12" id="KW-0472">Membrane</keyword>
<name>A0ABX2D7H0_9CYAN</name>
<keyword evidence="9 12" id="KW-1133">Transmembrane helix</keyword>
<evidence type="ECO:0000256" key="5">
    <source>
        <dbReference type="ARBA" id="ARBA00022553"/>
    </source>
</evidence>
<dbReference type="SUPFAM" id="SSF55785">
    <property type="entry name" value="PYP-like sensor domain (PAS domain)"/>
    <property type="match status" value="2"/>
</dbReference>
<dbReference type="Gene3D" id="3.30.565.10">
    <property type="entry name" value="Histidine kinase-like ATPase, C-terminal domain"/>
    <property type="match status" value="1"/>
</dbReference>
<dbReference type="InterPro" id="IPR035965">
    <property type="entry name" value="PAS-like_dom_sf"/>
</dbReference>
<evidence type="ECO:0000259" key="13">
    <source>
        <dbReference type="PROSITE" id="PS50109"/>
    </source>
</evidence>
<evidence type="ECO:0000256" key="11">
    <source>
        <dbReference type="ARBA" id="ARBA00023136"/>
    </source>
</evidence>
<dbReference type="Pfam" id="PF05231">
    <property type="entry name" value="MASE1"/>
    <property type="match status" value="1"/>
</dbReference>
<dbReference type="PROSITE" id="PS50112">
    <property type="entry name" value="PAS"/>
    <property type="match status" value="2"/>
</dbReference>
<evidence type="ECO:0000259" key="14">
    <source>
        <dbReference type="PROSITE" id="PS50112"/>
    </source>
</evidence>
<dbReference type="InterPro" id="IPR036890">
    <property type="entry name" value="HATPase_C_sf"/>
</dbReference>
<organism evidence="15 16">
    <name type="scientific">Microcoleus asticus IPMA8</name>
    <dbReference type="NCBI Taxonomy" id="2563858"/>
    <lineage>
        <taxon>Bacteria</taxon>
        <taxon>Bacillati</taxon>
        <taxon>Cyanobacteriota</taxon>
        <taxon>Cyanophyceae</taxon>
        <taxon>Oscillatoriophycideae</taxon>
        <taxon>Oscillatoriales</taxon>
        <taxon>Microcoleaceae</taxon>
        <taxon>Microcoleus</taxon>
        <taxon>Microcoleus asticus</taxon>
    </lineage>
</organism>
<dbReference type="RefSeq" id="WP_172193280.1">
    <property type="nucleotide sequence ID" value="NZ_CAWPPK010000159.1"/>
</dbReference>
<dbReference type="CDD" id="cd16922">
    <property type="entry name" value="HATPase_EvgS-ArcB-TorS-like"/>
    <property type="match status" value="1"/>
</dbReference>
<evidence type="ECO:0000256" key="7">
    <source>
        <dbReference type="ARBA" id="ARBA00022692"/>
    </source>
</evidence>
<dbReference type="GO" id="GO:0004673">
    <property type="term" value="F:protein histidine kinase activity"/>
    <property type="evidence" value="ECO:0007669"/>
    <property type="project" value="UniProtKB-EC"/>
</dbReference>
<dbReference type="SMART" id="SM00387">
    <property type="entry name" value="HATPase_c"/>
    <property type="match status" value="1"/>
</dbReference>
<evidence type="ECO:0000256" key="4">
    <source>
        <dbReference type="ARBA" id="ARBA00022475"/>
    </source>
</evidence>
<dbReference type="InterPro" id="IPR013655">
    <property type="entry name" value="PAS_fold_3"/>
</dbReference>
<reference evidence="15 16" key="1">
    <citation type="journal article" date="2020" name="Sci. Rep.">
        <title>A novel cyanobacterial geosmin producer, revising GeoA distribution and dispersion patterns in Bacteria.</title>
        <authorList>
            <person name="Churro C."/>
            <person name="Semedo-Aguiar A.P."/>
            <person name="Silva A.D."/>
            <person name="Pereira-Leal J.B."/>
            <person name="Leite R.B."/>
        </authorList>
    </citation>
    <scope>NUCLEOTIDE SEQUENCE [LARGE SCALE GENOMIC DNA]</scope>
    <source>
        <strain evidence="15 16">IPMA8</strain>
    </source>
</reference>
<feature type="transmembrane region" description="Helical" evidence="12">
    <location>
        <begin position="12"/>
        <end position="30"/>
    </location>
</feature>
<dbReference type="InterPro" id="IPR036097">
    <property type="entry name" value="HisK_dim/P_sf"/>
</dbReference>
<evidence type="ECO:0000256" key="1">
    <source>
        <dbReference type="ARBA" id="ARBA00000085"/>
    </source>
</evidence>
<feature type="transmembrane region" description="Helical" evidence="12">
    <location>
        <begin position="240"/>
        <end position="261"/>
    </location>
</feature>
<dbReference type="Gene3D" id="6.10.250.490">
    <property type="match status" value="1"/>
</dbReference>
<dbReference type="Gene3D" id="3.30.450.20">
    <property type="entry name" value="PAS domain"/>
    <property type="match status" value="2"/>
</dbReference>
<feature type="domain" description="PAS" evidence="14">
    <location>
        <begin position="456"/>
        <end position="510"/>
    </location>
</feature>
<comment type="caution">
    <text evidence="15">The sequence shown here is derived from an EMBL/GenBank/DDBJ whole genome shotgun (WGS) entry which is preliminary data.</text>
</comment>
<evidence type="ECO:0000256" key="3">
    <source>
        <dbReference type="ARBA" id="ARBA00012438"/>
    </source>
</evidence>
<dbReference type="InterPro" id="IPR013767">
    <property type="entry name" value="PAS_fold"/>
</dbReference>
<evidence type="ECO:0000313" key="15">
    <source>
        <dbReference type="EMBL" id="NQE38514.1"/>
    </source>
</evidence>
<dbReference type="SMART" id="SM00091">
    <property type="entry name" value="PAS"/>
    <property type="match status" value="2"/>
</dbReference>
<feature type="domain" description="PAS" evidence="14">
    <location>
        <begin position="312"/>
        <end position="384"/>
    </location>
</feature>
<dbReference type="SUPFAM" id="SSF47384">
    <property type="entry name" value="Homodimeric domain of signal transducing histidine kinase"/>
    <property type="match status" value="1"/>
</dbReference>
<dbReference type="Pfam" id="PF02518">
    <property type="entry name" value="HATPase_c"/>
    <property type="match status" value="1"/>
</dbReference>
<dbReference type="InterPro" id="IPR001610">
    <property type="entry name" value="PAC"/>
</dbReference>
<dbReference type="CDD" id="cd00082">
    <property type="entry name" value="HisKA"/>
    <property type="match status" value="1"/>
</dbReference>
<evidence type="ECO:0000256" key="6">
    <source>
        <dbReference type="ARBA" id="ARBA00022679"/>
    </source>
</evidence>
<comment type="subcellular location">
    <subcellularLocation>
        <location evidence="2">Cell membrane</location>
        <topology evidence="2">Multi-pass membrane protein</topology>
    </subcellularLocation>
</comment>
<feature type="transmembrane region" description="Helical" evidence="12">
    <location>
        <begin position="121"/>
        <end position="149"/>
    </location>
</feature>
<dbReference type="EC" id="2.7.13.3" evidence="3"/>
<comment type="catalytic activity">
    <reaction evidence="1">
        <text>ATP + protein L-histidine = ADP + protein N-phospho-L-histidine.</text>
        <dbReference type="EC" id="2.7.13.3"/>
    </reaction>
</comment>
<keyword evidence="5" id="KW-0597">Phosphoprotein</keyword>
<evidence type="ECO:0000256" key="8">
    <source>
        <dbReference type="ARBA" id="ARBA00022777"/>
    </source>
</evidence>
<dbReference type="InterPro" id="IPR005467">
    <property type="entry name" value="His_kinase_dom"/>
</dbReference>
<keyword evidence="16" id="KW-1185">Reference proteome</keyword>
<feature type="transmembrane region" description="Helical" evidence="12">
    <location>
        <begin position="155"/>
        <end position="178"/>
    </location>
</feature>
<dbReference type="PRINTS" id="PR00344">
    <property type="entry name" value="BCTRLSENSOR"/>
</dbReference>
<keyword evidence="7 12" id="KW-0812">Transmembrane</keyword>
<evidence type="ECO:0000256" key="2">
    <source>
        <dbReference type="ARBA" id="ARBA00004651"/>
    </source>
</evidence>
<dbReference type="InterPro" id="IPR007895">
    <property type="entry name" value="MASE1"/>
</dbReference>
<dbReference type="Pfam" id="PF00512">
    <property type="entry name" value="HisKA"/>
    <property type="match status" value="1"/>
</dbReference>
<feature type="domain" description="Histidine kinase" evidence="13">
    <location>
        <begin position="575"/>
        <end position="826"/>
    </location>
</feature>
<protein>
    <recommendedName>
        <fullName evidence="3">histidine kinase</fullName>
        <ecNumber evidence="3">2.7.13.3</ecNumber>
    </recommendedName>
</protein>
<keyword evidence="4" id="KW-1003">Cell membrane</keyword>
<dbReference type="InterPro" id="IPR000014">
    <property type="entry name" value="PAS"/>
</dbReference>
<proteinExistence type="predicted"/>
<feature type="transmembrane region" description="Helical" evidence="12">
    <location>
        <begin position="281"/>
        <end position="300"/>
    </location>
</feature>
<dbReference type="InterPro" id="IPR003594">
    <property type="entry name" value="HATPase_dom"/>
</dbReference>
<evidence type="ECO:0000256" key="10">
    <source>
        <dbReference type="ARBA" id="ARBA00023012"/>
    </source>
</evidence>
<dbReference type="Pfam" id="PF08447">
    <property type="entry name" value="PAS_3"/>
    <property type="match status" value="1"/>
</dbReference>
<dbReference type="SMART" id="SM00086">
    <property type="entry name" value="PAC"/>
    <property type="match status" value="2"/>
</dbReference>
<dbReference type="Gene3D" id="1.10.287.130">
    <property type="match status" value="1"/>
</dbReference>
<dbReference type="PANTHER" id="PTHR43047">
    <property type="entry name" value="TWO-COMPONENT HISTIDINE PROTEIN KINASE"/>
    <property type="match status" value="1"/>
</dbReference>
<evidence type="ECO:0000256" key="12">
    <source>
        <dbReference type="SAM" id="Phobius"/>
    </source>
</evidence>
<sequence>MQTKFLNAIRGHSWRYFLAVGAIALTYYGASQFAVSTLTLSSEIYPMWPAAGIAQVALLLFGRQLWPGIAIGGFLFSMNVPSANIGMALISAGARTLQAWTGTYLLQRINFSARLDRLKDVLGIVGLAALASTLINSTIGSIVICLSSLSSCSNFGTIWATWWVGDAMGILLVAPLLLTWQQFPKVSTHRKKKIAERAIWLLLLLAVGWLVFCSRTRAAYARYPLEYLPFPLVVWAAFRFGQRYTALSNFILCGFAIWGIARSSGPFFKHASSIPQALLSLQAFIAVIAVTGLVLAATVAERNQAESSLRASEASLANAQRIAQLGNWDLDRNTQQLRWSEEIYRILGERPGTFEPSLEAFLEYVHPEDRELVKTSIEAALFQQQPYSIDYRLVLPDGSNRTVYEQAAVNFLYITSTVQDITDRKRAEAALRSSEERFSKTFHASPVGISICTLTDGCFLDANESFLRSLGWLRHEFIGRTASELKILVNSEDGRRLAQILQAQNSISNQEIKIRTKAGEVRDWLLSVELIDLASTQCVLIMTSDITERLRSEDFRRAALAAEAANRSKTIFLANMSHELRTPLNAIIGYSEILQEDARDLGAEEFIDDLQRINTAGQHLLVLIKDILDLTKIEAGRIDLHLETFTIVNLVEEVVATIAPMADKNSNILEIQCPEDIGSMQTDLTKLRQSLLNLLSNAAKFTCSGAITFAVTRSVETPAEAAKRGKRLGAYRGDGQPENSLSLLSSAQDWIVFTVTDTGIGMSPEQLARIFDPFTQADSSTTKKYGGTGLGLTITKKFCEMMGGDITAFSELDKGSTFIIRLPAIFTDLSISTASSDK</sequence>
<keyword evidence="8" id="KW-0418">Kinase</keyword>
<keyword evidence="6 15" id="KW-0808">Transferase</keyword>
<feature type="transmembrane region" description="Helical" evidence="12">
    <location>
        <begin position="199"/>
        <end position="220"/>
    </location>
</feature>
<dbReference type="InterPro" id="IPR004358">
    <property type="entry name" value="Sig_transdc_His_kin-like_C"/>
</dbReference>
<evidence type="ECO:0000313" key="16">
    <source>
        <dbReference type="Proteomes" id="UP000702425"/>
    </source>
</evidence>
<dbReference type="PANTHER" id="PTHR43047:SF72">
    <property type="entry name" value="OSMOSENSING HISTIDINE PROTEIN KINASE SLN1"/>
    <property type="match status" value="1"/>
</dbReference>
<accession>A0ABX2D7H0</accession>
<dbReference type="SUPFAM" id="SSF55874">
    <property type="entry name" value="ATPase domain of HSP90 chaperone/DNA topoisomerase II/histidine kinase"/>
    <property type="match status" value="1"/>
</dbReference>
<dbReference type="PROSITE" id="PS50109">
    <property type="entry name" value="HIS_KIN"/>
    <property type="match status" value="1"/>
</dbReference>
<evidence type="ECO:0000256" key="9">
    <source>
        <dbReference type="ARBA" id="ARBA00022989"/>
    </source>
</evidence>
<dbReference type="Pfam" id="PF00989">
    <property type="entry name" value="PAS"/>
    <property type="match status" value="1"/>
</dbReference>
<dbReference type="Gene3D" id="2.10.70.100">
    <property type="match status" value="1"/>
</dbReference>
<keyword evidence="10" id="KW-0902">Two-component regulatory system</keyword>